<reference evidence="3" key="1">
    <citation type="submission" date="2022-08" db="UniProtKB">
        <authorList>
            <consortium name="EnsemblMetazoa"/>
        </authorList>
    </citation>
    <scope>IDENTIFICATION</scope>
    <source>
        <strain evidence="3">Israel</strain>
    </source>
</reference>
<dbReference type="Proteomes" id="UP000092462">
    <property type="component" value="Unassembled WGS sequence"/>
</dbReference>
<dbReference type="Pfam" id="PF00431">
    <property type="entry name" value="CUB"/>
    <property type="match status" value="1"/>
</dbReference>
<evidence type="ECO:0000256" key="2">
    <source>
        <dbReference type="PROSITE-ProRule" id="PRU00059"/>
    </source>
</evidence>
<keyword evidence="4" id="KW-1185">Reference proteome</keyword>
<proteinExistence type="predicted"/>
<dbReference type="VEuPathDB" id="VectorBase:PPAPM1_004021"/>
<dbReference type="PANTHER" id="PTHR47537:SF8">
    <property type="entry name" value="CUB DOMAIN-CONTAINING PROTEIN"/>
    <property type="match status" value="1"/>
</dbReference>
<comment type="caution">
    <text evidence="2">Lacks conserved residue(s) required for the propagation of feature annotation.</text>
</comment>
<keyword evidence="1" id="KW-1015">Disulfide bond</keyword>
<name>A0A1B0GN39_PHLPP</name>
<dbReference type="VEuPathDB" id="VectorBase:PPAI004397"/>
<accession>A0A1B0GN39</accession>
<dbReference type="GO" id="GO:0005886">
    <property type="term" value="C:plasma membrane"/>
    <property type="evidence" value="ECO:0007669"/>
    <property type="project" value="TreeGrafter"/>
</dbReference>
<dbReference type="PROSITE" id="PS01180">
    <property type="entry name" value="CUB"/>
    <property type="match status" value="1"/>
</dbReference>
<dbReference type="InterPro" id="IPR000859">
    <property type="entry name" value="CUB_dom"/>
</dbReference>
<dbReference type="AlphaFoldDB" id="A0A1B0GN39"/>
<protein>
    <submittedName>
        <fullName evidence="3">Uncharacterized protein</fullName>
    </submittedName>
</protein>
<dbReference type="EMBL" id="AJVK01028459">
    <property type="status" value="NOT_ANNOTATED_CDS"/>
    <property type="molecule type" value="Genomic_DNA"/>
</dbReference>
<evidence type="ECO:0000256" key="1">
    <source>
        <dbReference type="ARBA" id="ARBA00023157"/>
    </source>
</evidence>
<organism evidence="3 4">
    <name type="scientific">Phlebotomus papatasi</name>
    <name type="common">Sandfly</name>
    <dbReference type="NCBI Taxonomy" id="29031"/>
    <lineage>
        <taxon>Eukaryota</taxon>
        <taxon>Metazoa</taxon>
        <taxon>Ecdysozoa</taxon>
        <taxon>Arthropoda</taxon>
        <taxon>Hexapoda</taxon>
        <taxon>Insecta</taxon>
        <taxon>Pterygota</taxon>
        <taxon>Neoptera</taxon>
        <taxon>Endopterygota</taxon>
        <taxon>Diptera</taxon>
        <taxon>Nematocera</taxon>
        <taxon>Psychodoidea</taxon>
        <taxon>Psychodidae</taxon>
        <taxon>Phlebotomus</taxon>
        <taxon>Phlebotomus</taxon>
    </lineage>
</organism>
<dbReference type="InterPro" id="IPR035914">
    <property type="entry name" value="Sperma_CUB_dom_sf"/>
</dbReference>
<dbReference type="InterPro" id="IPR053207">
    <property type="entry name" value="Non-NMDA_GluR_Accessory"/>
</dbReference>
<sequence>MAMFHLYGAPSELLELGQVTPGTYCTRQFDECYRKKCRLQSPNYPGMYPRNVTCYWTIRQKTVPTCKHAMIGVSQESEHKALVKSPGSYAPEHTYPDHVLRDMHSRIICSGTCILESCSPGHEYPVRVLRDMHSRIIFFGVLQDHVLRDMHSRFMCFETCIPGSCCPGHALPDRVLRDMHS</sequence>
<evidence type="ECO:0000313" key="3">
    <source>
        <dbReference type="EnsemblMetazoa" id="PPAI004397-PA"/>
    </source>
</evidence>
<dbReference type="PANTHER" id="PTHR47537">
    <property type="entry name" value="CUBILIN"/>
    <property type="match status" value="1"/>
</dbReference>
<evidence type="ECO:0000313" key="4">
    <source>
        <dbReference type="Proteomes" id="UP000092462"/>
    </source>
</evidence>
<dbReference type="EnsemblMetazoa" id="PPAI004397-RA">
    <property type="protein sequence ID" value="PPAI004397-PA"/>
    <property type="gene ID" value="PPAI004397"/>
</dbReference>
<dbReference type="Gene3D" id="2.60.120.290">
    <property type="entry name" value="Spermadhesin, CUB domain"/>
    <property type="match status" value="1"/>
</dbReference>
<dbReference type="SUPFAM" id="SSF49854">
    <property type="entry name" value="Spermadhesin, CUB domain"/>
    <property type="match status" value="1"/>
</dbReference>